<dbReference type="SUPFAM" id="SSF51182">
    <property type="entry name" value="RmlC-like cupins"/>
    <property type="match status" value="1"/>
</dbReference>
<evidence type="ECO:0000313" key="5">
    <source>
        <dbReference type="Proteomes" id="UP000006732"/>
    </source>
</evidence>
<dbReference type="InterPro" id="IPR013096">
    <property type="entry name" value="Cupin_2"/>
</dbReference>
<gene>
    <name evidence="4" type="ordered locus">Ppro_2628</name>
</gene>
<feature type="signal peptide" evidence="2">
    <location>
        <begin position="1"/>
        <end position="19"/>
    </location>
</feature>
<dbReference type="OrthoDB" id="287220at2"/>
<dbReference type="InterPro" id="IPR014710">
    <property type="entry name" value="RmlC-like_jellyroll"/>
</dbReference>
<feature type="chain" id="PRO_5002632565" evidence="2">
    <location>
        <begin position="20"/>
        <end position="157"/>
    </location>
</feature>
<protein>
    <submittedName>
        <fullName evidence="4">Cupin 2, conserved barrel domain protein</fullName>
    </submittedName>
</protein>
<dbReference type="CDD" id="cd02236">
    <property type="entry name" value="cupin_CV2614-like"/>
    <property type="match status" value="1"/>
</dbReference>
<proteinExistence type="predicted"/>
<dbReference type="InterPro" id="IPR011051">
    <property type="entry name" value="RmlC_Cupin_sf"/>
</dbReference>
<keyword evidence="2" id="KW-0732">Signal</keyword>
<evidence type="ECO:0000256" key="1">
    <source>
        <dbReference type="SAM" id="MobiDB-lite"/>
    </source>
</evidence>
<dbReference type="KEGG" id="ppd:Ppro_2628"/>
<evidence type="ECO:0000313" key="4">
    <source>
        <dbReference type="EMBL" id="ABL00233.1"/>
    </source>
</evidence>
<evidence type="ECO:0000256" key="2">
    <source>
        <dbReference type="SAM" id="SignalP"/>
    </source>
</evidence>
<feature type="region of interest" description="Disordered" evidence="1">
    <location>
        <begin position="136"/>
        <end position="157"/>
    </location>
</feature>
<sequence>MTPRTLRIMPLVVSFCLMAALGHAGDYVGAVRVEKSLVTSTAGNGQPHRYLRSDRPEVTAMTVVIPPGAGTGWHLHNVPVYAYVLSGTLVVELADNTALTFRQGDYIVEVQDVPHNGRNVGSDDVRLAVFYTGEKGRPNVTRTPGPVTPPELLRTTP</sequence>
<reference evidence="4 5" key="1">
    <citation type="submission" date="2006-10" db="EMBL/GenBank/DDBJ databases">
        <title>Complete sequence of chromosome of Pelobacter propionicus DSM 2379.</title>
        <authorList>
            <consortium name="US DOE Joint Genome Institute"/>
            <person name="Copeland A."/>
            <person name="Lucas S."/>
            <person name="Lapidus A."/>
            <person name="Barry K."/>
            <person name="Detter J.C."/>
            <person name="Glavina del Rio T."/>
            <person name="Hammon N."/>
            <person name="Israni S."/>
            <person name="Dalin E."/>
            <person name="Tice H."/>
            <person name="Pitluck S."/>
            <person name="Saunders E."/>
            <person name="Brettin T."/>
            <person name="Bruce D."/>
            <person name="Han C."/>
            <person name="Tapia R."/>
            <person name="Schmutz J."/>
            <person name="Larimer F."/>
            <person name="Land M."/>
            <person name="Hauser L."/>
            <person name="Kyrpides N."/>
            <person name="Kim E."/>
            <person name="Lovley D."/>
            <person name="Richardson P."/>
        </authorList>
    </citation>
    <scope>NUCLEOTIDE SEQUENCE [LARGE SCALE GENOMIC DNA]</scope>
    <source>
        <strain evidence="5">DSM 2379 / NBRC 103807 / OttBd1</strain>
    </source>
</reference>
<keyword evidence="5" id="KW-1185">Reference proteome</keyword>
<dbReference type="AlphaFoldDB" id="A1ASB2"/>
<dbReference type="HOGENOM" id="CLU_136176_0_0_7"/>
<organism evidence="4 5">
    <name type="scientific">Pelobacter propionicus (strain DSM 2379 / NBRC 103807 / OttBd1)</name>
    <dbReference type="NCBI Taxonomy" id="338966"/>
    <lineage>
        <taxon>Bacteria</taxon>
        <taxon>Pseudomonadati</taxon>
        <taxon>Thermodesulfobacteriota</taxon>
        <taxon>Desulfuromonadia</taxon>
        <taxon>Desulfuromonadales</taxon>
        <taxon>Desulfuromonadaceae</taxon>
        <taxon>Pelobacter</taxon>
    </lineage>
</organism>
<dbReference type="eggNOG" id="COG1917">
    <property type="taxonomic scope" value="Bacteria"/>
</dbReference>
<dbReference type="EMBL" id="CP000482">
    <property type="protein sequence ID" value="ABL00233.1"/>
    <property type="molecule type" value="Genomic_DNA"/>
</dbReference>
<dbReference type="STRING" id="338966.Ppro_2628"/>
<dbReference type="RefSeq" id="WP_011736485.1">
    <property type="nucleotide sequence ID" value="NC_008609.1"/>
</dbReference>
<dbReference type="Pfam" id="PF07883">
    <property type="entry name" value="Cupin_2"/>
    <property type="match status" value="1"/>
</dbReference>
<dbReference type="Proteomes" id="UP000006732">
    <property type="component" value="Chromosome"/>
</dbReference>
<feature type="domain" description="Cupin type-2" evidence="3">
    <location>
        <begin position="62"/>
        <end position="129"/>
    </location>
</feature>
<dbReference type="Gene3D" id="2.60.120.10">
    <property type="entry name" value="Jelly Rolls"/>
    <property type="match status" value="1"/>
</dbReference>
<evidence type="ECO:0000259" key="3">
    <source>
        <dbReference type="Pfam" id="PF07883"/>
    </source>
</evidence>
<name>A1ASB2_PELPD</name>
<accession>A1ASB2</accession>